<dbReference type="InterPro" id="IPR033941">
    <property type="entry name" value="IPMI_cat"/>
</dbReference>
<evidence type="ECO:0000256" key="6">
    <source>
        <dbReference type="ARBA" id="ARBA00022485"/>
    </source>
</evidence>
<evidence type="ECO:0000256" key="4">
    <source>
        <dbReference type="ARBA" id="ARBA00011271"/>
    </source>
</evidence>
<evidence type="ECO:0000256" key="5">
    <source>
        <dbReference type="ARBA" id="ARBA00022430"/>
    </source>
</evidence>
<feature type="binding site" evidence="13">
    <location>
        <position position="351"/>
    </location>
    <ligand>
        <name>[4Fe-4S] cluster</name>
        <dbReference type="ChEBI" id="CHEBI:49883"/>
    </ligand>
</feature>
<proteinExistence type="inferred from homology"/>
<comment type="catalytic activity">
    <reaction evidence="1 13">
        <text>(2R,3S)-3-isopropylmalate = (2S)-2-isopropylmalate</text>
        <dbReference type="Rhea" id="RHEA:32287"/>
        <dbReference type="ChEBI" id="CHEBI:1178"/>
        <dbReference type="ChEBI" id="CHEBI:35121"/>
        <dbReference type="EC" id="4.2.1.33"/>
    </reaction>
</comment>
<keyword evidence="9 13" id="KW-0408">Iron</keyword>
<name>A0A554WLH1_9BURK</name>
<feature type="binding site" evidence="13">
    <location>
        <position position="417"/>
    </location>
    <ligand>
        <name>[4Fe-4S] cluster</name>
        <dbReference type="ChEBI" id="CHEBI:49883"/>
    </ligand>
</feature>
<dbReference type="GO" id="GO:0009098">
    <property type="term" value="P:L-leucine biosynthetic process"/>
    <property type="evidence" value="ECO:0007669"/>
    <property type="project" value="UniProtKB-UniRule"/>
</dbReference>
<protein>
    <recommendedName>
        <fullName evidence="13">3-isopropylmalate dehydratase large subunit</fullName>
        <ecNumber evidence="13">4.2.1.33</ecNumber>
    </recommendedName>
    <alternativeName>
        <fullName evidence="13">Alpha-IPM isomerase</fullName>
        <shortName evidence="13">IPMI</shortName>
    </alternativeName>
    <alternativeName>
        <fullName evidence="13">Isopropylmalate isomerase</fullName>
    </alternativeName>
</protein>
<dbReference type="GO" id="GO:0003861">
    <property type="term" value="F:3-isopropylmalate dehydratase activity"/>
    <property type="evidence" value="ECO:0007669"/>
    <property type="project" value="UniProtKB-UniRule"/>
</dbReference>
<dbReference type="InterPro" id="IPR015931">
    <property type="entry name" value="Acnase/IPM_dHydase_lsu_aba_1/3"/>
</dbReference>
<evidence type="ECO:0000259" key="14">
    <source>
        <dbReference type="Pfam" id="PF00330"/>
    </source>
</evidence>
<keyword evidence="7 13" id="KW-0028">Amino-acid biosynthesis</keyword>
<evidence type="ECO:0000313" key="16">
    <source>
        <dbReference type="Proteomes" id="UP000318554"/>
    </source>
</evidence>
<dbReference type="PROSITE" id="PS01244">
    <property type="entry name" value="ACONITASE_2"/>
    <property type="match status" value="1"/>
</dbReference>
<dbReference type="AlphaFoldDB" id="A0A554WLH1"/>
<dbReference type="PANTHER" id="PTHR43822:SF9">
    <property type="entry name" value="3-ISOPROPYLMALATE DEHYDRATASE"/>
    <property type="match status" value="1"/>
</dbReference>
<comment type="pathway">
    <text evidence="3 13">Amino-acid biosynthesis; L-leucine biosynthesis; L-leucine from 3-methyl-2-oxobutanoate: step 2/4.</text>
</comment>
<comment type="subunit">
    <text evidence="4 13">Heterodimer of LeuC and LeuD.</text>
</comment>
<dbReference type="UniPathway" id="UPA00048">
    <property type="reaction ID" value="UER00071"/>
</dbReference>
<dbReference type="EC" id="4.2.1.33" evidence="13"/>
<dbReference type="InterPro" id="IPR004430">
    <property type="entry name" value="3-IsopropMal_deHydase_lsu"/>
</dbReference>
<dbReference type="InterPro" id="IPR036008">
    <property type="entry name" value="Aconitase_4Fe-4S_dom"/>
</dbReference>
<comment type="caution">
    <text evidence="15">The sequence shown here is derived from an EMBL/GenBank/DDBJ whole genome shotgun (WGS) entry which is preliminary data.</text>
</comment>
<evidence type="ECO:0000256" key="13">
    <source>
        <dbReference type="HAMAP-Rule" id="MF_01026"/>
    </source>
</evidence>
<keyword evidence="5 13" id="KW-0432">Leucine biosynthesis</keyword>
<dbReference type="PROSITE" id="PS00450">
    <property type="entry name" value="ACONITASE_1"/>
    <property type="match status" value="1"/>
</dbReference>
<evidence type="ECO:0000256" key="2">
    <source>
        <dbReference type="ARBA" id="ARBA00002695"/>
    </source>
</evidence>
<evidence type="ECO:0000256" key="11">
    <source>
        <dbReference type="ARBA" id="ARBA00023239"/>
    </source>
</evidence>
<dbReference type="InterPro" id="IPR050067">
    <property type="entry name" value="IPM_dehydratase_rel_enz"/>
</dbReference>
<feature type="domain" description="Aconitase/3-isopropylmalate dehydratase large subunit alpha/beta/alpha" evidence="14">
    <location>
        <begin position="7"/>
        <end position="464"/>
    </location>
</feature>
<keyword evidence="16" id="KW-1185">Reference proteome</keyword>
<evidence type="ECO:0000256" key="9">
    <source>
        <dbReference type="ARBA" id="ARBA00023004"/>
    </source>
</evidence>
<dbReference type="PRINTS" id="PR00415">
    <property type="entry name" value="ACONITASE"/>
</dbReference>
<dbReference type="NCBIfam" id="TIGR00170">
    <property type="entry name" value="leuC"/>
    <property type="match status" value="1"/>
</dbReference>
<dbReference type="NCBIfam" id="NF009116">
    <property type="entry name" value="PRK12466.1"/>
    <property type="match status" value="1"/>
</dbReference>
<dbReference type="InterPro" id="IPR001030">
    <property type="entry name" value="Acoase/IPM_deHydtase_lsu_aba"/>
</dbReference>
<evidence type="ECO:0000256" key="12">
    <source>
        <dbReference type="ARBA" id="ARBA00023304"/>
    </source>
</evidence>
<evidence type="ECO:0000313" key="15">
    <source>
        <dbReference type="EMBL" id="TSE24427.1"/>
    </source>
</evidence>
<dbReference type="HAMAP" id="MF_01026">
    <property type="entry name" value="LeuC_type1"/>
    <property type="match status" value="1"/>
</dbReference>
<accession>A0A554WLH1</accession>
<dbReference type="OrthoDB" id="9802769at2"/>
<comment type="function">
    <text evidence="2 13">Catalyzes the isomerization between 2-isopropylmalate and 3-isopropylmalate, via the formation of 2-isopropylmaleate.</text>
</comment>
<dbReference type="GO" id="GO:0051539">
    <property type="term" value="F:4 iron, 4 sulfur cluster binding"/>
    <property type="evidence" value="ECO:0007669"/>
    <property type="project" value="UniProtKB-KW"/>
</dbReference>
<dbReference type="Proteomes" id="UP000318554">
    <property type="component" value="Unassembled WGS sequence"/>
</dbReference>
<dbReference type="Pfam" id="PF00330">
    <property type="entry name" value="Aconitase"/>
    <property type="match status" value="1"/>
</dbReference>
<comment type="cofactor">
    <cofactor evidence="13">
        <name>[4Fe-4S] cluster</name>
        <dbReference type="ChEBI" id="CHEBI:49883"/>
    </cofactor>
    <text evidence="13">Binds 1 [4Fe-4S] cluster per subunit.</text>
</comment>
<evidence type="ECO:0000256" key="7">
    <source>
        <dbReference type="ARBA" id="ARBA00022605"/>
    </source>
</evidence>
<evidence type="ECO:0000256" key="1">
    <source>
        <dbReference type="ARBA" id="ARBA00000491"/>
    </source>
</evidence>
<reference evidence="15 16" key="1">
    <citation type="submission" date="2019-07" db="EMBL/GenBank/DDBJ databases">
        <title>Tepidimonas aquatica CLN-1 draft genome.</title>
        <authorList>
            <person name="Da Costa M.S."/>
            <person name="Froufe H.J.C."/>
            <person name="Egas C."/>
            <person name="Albuquerque L."/>
        </authorList>
    </citation>
    <scope>NUCLEOTIDE SEQUENCE [LARGE SCALE GENOMIC DNA]</scope>
    <source>
        <strain evidence="15 16">CLN-1</strain>
    </source>
</reference>
<dbReference type="SUPFAM" id="SSF53732">
    <property type="entry name" value="Aconitase iron-sulfur domain"/>
    <property type="match status" value="1"/>
</dbReference>
<dbReference type="GO" id="GO:0046872">
    <property type="term" value="F:metal ion binding"/>
    <property type="evidence" value="ECO:0007669"/>
    <property type="project" value="UniProtKB-KW"/>
</dbReference>
<dbReference type="NCBIfam" id="NF004016">
    <property type="entry name" value="PRK05478.1"/>
    <property type="match status" value="1"/>
</dbReference>
<keyword evidence="8 13" id="KW-0479">Metal-binding</keyword>
<sequence length="473" mass="51099">MGRTLYDKIWDEHVVHTEEDGTAILYIDRHLVHEVTSPQAFEGLRLAGRKPWRVSSIVATADHNTPTTGWELGYDGIADPISKEQIVTLDANIRAFGAAAYFPFLSPRQGIVHVIGPENGATLPGMTVVCGDSHTSTHGAFGALAHGIGTSEVEHVLATQTLLAKKAKNMLIRVEGELPRGCSAKDIVLAIIGKIGTAGGTGYTIEFAGSAIRALSMEGRMTVCNMAIEAGARAGLVAVDDKTIEYVRGRPLAPSGAEWEQAVAYWRTLHSDPDAHWDAVVELDARQILPQVTWGTSPEMVLPVTERVPDPERERDPVKRAAMERALQYMGLTPGKPITDITVDKVFIGSCTNSRIDDLREAAAVVQKLGRKVARNVRQALVVPGSGQVKAQAEREGLHEIFRAAGFEWREPGCSMCLAMNADRLEPGERCASTSNRNFEGRQGAGGRTHLVSPAMAVAAAIHGHFVDVRQFA</sequence>
<dbReference type="EMBL" id="VJNA01000017">
    <property type="protein sequence ID" value="TSE24427.1"/>
    <property type="molecule type" value="Genomic_DNA"/>
</dbReference>
<evidence type="ECO:0000256" key="3">
    <source>
        <dbReference type="ARBA" id="ARBA00004729"/>
    </source>
</evidence>
<keyword evidence="12 13" id="KW-0100">Branched-chain amino acid biosynthesis</keyword>
<organism evidence="15 16">
    <name type="scientific">Tepidimonas aquatica</name>
    <dbReference type="NCBI Taxonomy" id="247482"/>
    <lineage>
        <taxon>Bacteria</taxon>
        <taxon>Pseudomonadati</taxon>
        <taxon>Pseudomonadota</taxon>
        <taxon>Betaproteobacteria</taxon>
        <taxon>Burkholderiales</taxon>
        <taxon>Tepidimonas</taxon>
    </lineage>
</organism>
<evidence type="ECO:0000256" key="8">
    <source>
        <dbReference type="ARBA" id="ARBA00022723"/>
    </source>
</evidence>
<comment type="similarity">
    <text evidence="13">Belongs to the aconitase/IPM isomerase family. LeuC type 1 subfamily.</text>
</comment>
<keyword evidence="6 13" id="KW-0004">4Fe-4S</keyword>
<feature type="binding site" evidence="13">
    <location>
        <position position="414"/>
    </location>
    <ligand>
        <name>[4Fe-4S] cluster</name>
        <dbReference type="ChEBI" id="CHEBI:49883"/>
    </ligand>
</feature>
<evidence type="ECO:0000256" key="10">
    <source>
        <dbReference type="ARBA" id="ARBA00023014"/>
    </source>
</evidence>
<dbReference type="FunFam" id="3.30.499.10:FF:000007">
    <property type="entry name" value="3-isopropylmalate dehydratase large subunit"/>
    <property type="match status" value="1"/>
</dbReference>
<keyword evidence="10 13" id="KW-0411">Iron-sulfur</keyword>
<gene>
    <name evidence="13 15" type="primary">leuC</name>
    <name evidence="15" type="ORF">Taqua_01573</name>
</gene>
<dbReference type="Gene3D" id="3.30.499.10">
    <property type="entry name" value="Aconitase, domain 3"/>
    <property type="match status" value="2"/>
</dbReference>
<keyword evidence="11 13" id="KW-0456">Lyase</keyword>
<dbReference type="InterPro" id="IPR018136">
    <property type="entry name" value="Aconitase_4Fe-4S_BS"/>
</dbReference>
<dbReference type="CDD" id="cd01583">
    <property type="entry name" value="IPMI"/>
    <property type="match status" value="1"/>
</dbReference>
<dbReference type="PANTHER" id="PTHR43822">
    <property type="entry name" value="HOMOACONITASE, MITOCHONDRIAL-RELATED"/>
    <property type="match status" value="1"/>
</dbReference>
<dbReference type="RefSeq" id="WP_144326173.1">
    <property type="nucleotide sequence ID" value="NZ_VJNA01000017.1"/>
</dbReference>